<organism evidence="1 2">
    <name type="scientific">Polarella glacialis</name>
    <name type="common">Dinoflagellate</name>
    <dbReference type="NCBI Taxonomy" id="89957"/>
    <lineage>
        <taxon>Eukaryota</taxon>
        <taxon>Sar</taxon>
        <taxon>Alveolata</taxon>
        <taxon>Dinophyceae</taxon>
        <taxon>Suessiales</taxon>
        <taxon>Suessiaceae</taxon>
        <taxon>Polarella</taxon>
    </lineage>
</organism>
<evidence type="ECO:0000313" key="1">
    <source>
        <dbReference type="EMBL" id="CAE8728061.1"/>
    </source>
</evidence>
<dbReference type="Proteomes" id="UP000626109">
    <property type="component" value="Unassembled WGS sequence"/>
</dbReference>
<dbReference type="AlphaFoldDB" id="A0A813LBG4"/>
<reference evidence="1" key="1">
    <citation type="submission" date="2021-02" db="EMBL/GenBank/DDBJ databases">
        <authorList>
            <person name="Dougan E. K."/>
            <person name="Rhodes N."/>
            <person name="Thang M."/>
            <person name="Chan C."/>
        </authorList>
    </citation>
    <scope>NUCLEOTIDE SEQUENCE</scope>
</reference>
<feature type="non-terminal residue" evidence="1">
    <location>
        <position position="384"/>
    </location>
</feature>
<proteinExistence type="predicted"/>
<name>A0A813LBG4_POLGL</name>
<feature type="non-terminal residue" evidence="1">
    <location>
        <position position="1"/>
    </location>
</feature>
<accession>A0A813LBG4</accession>
<comment type="caution">
    <text evidence="1">The sequence shown here is derived from an EMBL/GenBank/DDBJ whole genome shotgun (WGS) entry which is preliminary data.</text>
</comment>
<dbReference type="EMBL" id="CAJNNW010035496">
    <property type="protein sequence ID" value="CAE8728061.1"/>
    <property type="molecule type" value="Genomic_DNA"/>
</dbReference>
<sequence length="384" mass="40876">AGLASVQPKASDHGVASDSLAGPQALVESDGANQTWPRVLGRARVQSLSGSALSLLESLSAWRRAHRDRVEVLSPWYELERPLWRRLRRGPAFARLGASGTEAMHVAHAVVHARLHQHSGSAARRLFRATQETCEALIYLGMTRNSSSECPFETIVSDVGSSVLGLGPVWSVPGLGRLASSTEVAKVFPEFEQHSGAAVENKELIQAAIEAARCIAAEKQAAFGPQIESAKLVASQHQAAFDALVQAERQASADAEAKAEVVKASQEEVDNVKVEHSQVEASGRAAAECLEKLRAEQSAGTAISEGSLRMLMEGGWEDEELMQAAVDAVTEHLTNIHAEKALVAAVAGGLAVKPAARGLFDQITLESLTEVLAARALELQQKIT</sequence>
<gene>
    <name evidence="1" type="ORF">PGLA2088_LOCUS45001</name>
</gene>
<evidence type="ECO:0000313" key="2">
    <source>
        <dbReference type="Proteomes" id="UP000626109"/>
    </source>
</evidence>
<protein>
    <submittedName>
        <fullName evidence="1">Uncharacterized protein</fullName>
    </submittedName>
</protein>